<feature type="region of interest" description="Disordered" evidence="1">
    <location>
        <begin position="1"/>
        <end position="54"/>
    </location>
</feature>
<dbReference type="EMBL" id="JANPWB010000013">
    <property type="protein sequence ID" value="KAJ1105216.1"/>
    <property type="molecule type" value="Genomic_DNA"/>
</dbReference>
<proteinExistence type="predicted"/>
<feature type="compositionally biased region" description="Basic and acidic residues" evidence="1">
    <location>
        <begin position="85"/>
        <end position="102"/>
    </location>
</feature>
<dbReference type="Proteomes" id="UP001066276">
    <property type="component" value="Chromosome 9"/>
</dbReference>
<evidence type="ECO:0000313" key="2">
    <source>
        <dbReference type="EMBL" id="KAJ1105216.1"/>
    </source>
</evidence>
<accession>A0AAV7MN73</accession>
<name>A0AAV7MN73_PLEWA</name>
<feature type="region of interest" description="Disordered" evidence="1">
    <location>
        <begin position="77"/>
        <end position="102"/>
    </location>
</feature>
<organism evidence="2 3">
    <name type="scientific">Pleurodeles waltl</name>
    <name type="common">Iberian ribbed newt</name>
    <dbReference type="NCBI Taxonomy" id="8319"/>
    <lineage>
        <taxon>Eukaryota</taxon>
        <taxon>Metazoa</taxon>
        <taxon>Chordata</taxon>
        <taxon>Craniata</taxon>
        <taxon>Vertebrata</taxon>
        <taxon>Euteleostomi</taxon>
        <taxon>Amphibia</taxon>
        <taxon>Batrachia</taxon>
        <taxon>Caudata</taxon>
        <taxon>Salamandroidea</taxon>
        <taxon>Salamandridae</taxon>
        <taxon>Pleurodelinae</taxon>
        <taxon>Pleurodeles</taxon>
    </lineage>
</organism>
<evidence type="ECO:0000256" key="1">
    <source>
        <dbReference type="SAM" id="MobiDB-lite"/>
    </source>
</evidence>
<gene>
    <name evidence="2" type="ORF">NDU88_002624</name>
</gene>
<protein>
    <submittedName>
        <fullName evidence="2">Uncharacterized protein</fullName>
    </submittedName>
</protein>
<evidence type="ECO:0000313" key="3">
    <source>
        <dbReference type="Proteomes" id="UP001066276"/>
    </source>
</evidence>
<keyword evidence="3" id="KW-1185">Reference proteome</keyword>
<dbReference type="AlphaFoldDB" id="A0AAV7MN73"/>
<comment type="caution">
    <text evidence="2">The sequence shown here is derived from an EMBL/GenBank/DDBJ whole genome shotgun (WGS) entry which is preliminary data.</text>
</comment>
<sequence length="102" mass="10901">MKQTDSTPDVMAGADLEDESEPGGKRANMDKQSGVGGVRWQSGKDGGNIERVQDGKFKHPDAAGEEESGVTAVEVLNPEVPGTQRPEEMKRLGREKLGGLHT</sequence>
<reference evidence="2" key="1">
    <citation type="journal article" date="2022" name="bioRxiv">
        <title>Sequencing and chromosome-scale assembly of the giantPleurodeles waltlgenome.</title>
        <authorList>
            <person name="Brown T."/>
            <person name="Elewa A."/>
            <person name="Iarovenko S."/>
            <person name="Subramanian E."/>
            <person name="Araus A.J."/>
            <person name="Petzold A."/>
            <person name="Susuki M."/>
            <person name="Suzuki K.-i.T."/>
            <person name="Hayashi T."/>
            <person name="Toyoda A."/>
            <person name="Oliveira C."/>
            <person name="Osipova E."/>
            <person name="Leigh N.D."/>
            <person name="Simon A."/>
            <person name="Yun M.H."/>
        </authorList>
    </citation>
    <scope>NUCLEOTIDE SEQUENCE</scope>
    <source>
        <strain evidence="2">20211129_DDA</strain>
        <tissue evidence="2">Liver</tissue>
    </source>
</reference>